<dbReference type="Gene3D" id="3.20.20.30">
    <property type="entry name" value="Luciferase-like domain"/>
    <property type="match status" value="1"/>
</dbReference>
<dbReference type="EMBL" id="CP141059">
    <property type="protein sequence ID" value="WQQ28176.1"/>
    <property type="molecule type" value="Genomic_DNA"/>
</dbReference>
<evidence type="ECO:0000313" key="4">
    <source>
        <dbReference type="EMBL" id="WQQ28176.1"/>
    </source>
</evidence>
<dbReference type="GO" id="GO:0016491">
    <property type="term" value="F:oxidoreductase activity"/>
    <property type="evidence" value="ECO:0007669"/>
    <property type="project" value="UniProtKB-KW"/>
</dbReference>
<name>A0ABZ0ZWR0_9ACTN</name>
<dbReference type="InterPro" id="IPR011251">
    <property type="entry name" value="Luciferase-like_dom"/>
</dbReference>
<dbReference type="InterPro" id="IPR019945">
    <property type="entry name" value="F420_G6P_DH-rel"/>
</dbReference>
<protein>
    <submittedName>
        <fullName evidence="4">TIGR03557 family F420-dependent LLM class oxidoreductase</fullName>
        <ecNumber evidence="4">1.-.-.-</ecNumber>
    </submittedName>
</protein>
<evidence type="ECO:0000259" key="3">
    <source>
        <dbReference type="Pfam" id="PF00296"/>
    </source>
</evidence>
<evidence type="ECO:0000256" key="1">
    <source>
        <dbReference type="ARBA" id="ARBA00023002"/>
    </source>
</evidence>
<feature type="region of interest" description="Disordered" evidence="2">
    <location>
        <begin position="206"/>
        <end position="236"/>
    </location>
</feature>
<dbReference type="PANTHER" id="PTHR43244">
    <property type="match status" value="1"/>
</dbReference>
<sequence>MTKFGYTLMTEQSGPRELVRYAVAAEGAGFDFEVCSDHYSPWLIEQGHAPYAWTVLGAVAHATSRVGLMTYVTCPTMRYHPAVVAQKAATLQILAEGRFTLGLGSGENLNEHVVGEGWPGIQDRHDMLVEAVEVIRELHTGELVDYRGQYYQVDSARVWDVPEEGVEIGIAVAGDRAIEMFAPLGDHLIGVEPSSSLVEGWNDVDGCEAGGERGTGDRTGPDLLGPRPRHRGQEGARAVPLVRWRLARERRSADAGRVLRRHPVRPARGRRRRDPLRTRPRRRRRGRERLLEGWLHRRRDRADRRRRAGPVPRRGGRTAPGEAARRGTRRCRMTAAVLLDIDGFGQAELEDAGALRVEELPTDLLELDWSQEVHR</sequence>
<keyword evidence="1 4" id="KW-0560">Oxidoreductase</keyword>
<dbReference type="Pfam" id="PF00296">
    <property type="entry name" value="Bac_luciferase"/>
    <property type="match status" value="1"/>
</dbReference>
<keyword evidence="5" id="KW-1185">Reference proteome</keyword>
<evidence type="ECO:0000313" key="5">
    <source>
        <dbReference type="Proteomes" id="UP001327225"/>
    </source>
</evidence>
<proteinExistence type="predicted"/>
<dbReference type="Proteomes" id="UP001327225">
    <property type="component" value="Chromosome"/>
</dbReference>
<dbReference type="PANTHER" id="PTHR43244:SF1">
    <property type="entry name" value="5,10-METHYLENETETRAHYDROMETHANOPTERIN REDUCTASE"/>
    <property type="match status" value="1"/>
</dbReference>
<gene>
    <name evidence="4" type="ORF">SHK19_08070</name>
</gene>
<feature type="region of interest" description="Disordered" evidence="2">
    <location>
        <begin position="255"/>
        <end position="283"/>
    </location>
</feature>
<reference evidence="5" key="1">
    <citation type="submission" date="2023-12" db="EMBL/GenBank/DDBJ databases">
        <title>Novel species in genus Nocardioides.</title>
        <authorList>
            <person name="Zhou H."/>
        </authorList>
    </citation>
    <scope>NUCLEOTIDE SEQUENCE [LARGE SCALE GENOMIC DNA]</scope>
    <source>
        <strain evidence="5">HM61</strain>
    </source>
</reference>
<feature type="compositionally biased region" description="Basic and acidic residues" evidence="2">
    <location>
        <begin position="210"/>
        <end position="220"/>
    </location>
</feature>
<dbReference type="CDD" id="cd01097">
    <property type="entry name" value="Tetrahydromethanopterin_reductase"/>
    <property type="match status" value="1"/>
</dbReference>
<feature type="domain" description="Luciferase-like" evidence="3">
    <location>
        <begin position="4"/>
        <end position="189"/>
    </location>
</feature>
<dbReference type="InterPro" id="IPR050564">
    <property type="entry name" value="F420-G6PD/mer"/>
</dbReference>
<dbReference type="InterPro" id="IPR036661">
    <property type="entry name" value="Luciferase-like_sf"/>
</dbReference>
<dbReference type="RefSeq" id="WP_322938333.1">
    <property type="nucleotide sequence ID" value="NZ_CP141059.1"/>
</dbReference>
<evidence type="ECO:0000256" key="2">
    <source>
        <dbReference type="SAM" id="MobiDB-lite"/>
    </source>
</evidence>
<feature type="region of interest" description="Disordered" evidence="2">
    <location>
        <begin position="301"/>
        <end position="328"/>
    </location>
</feature>
<organism evidence="4 5">
    <name type="scientific">Nocardioides bizhenqiangii</name>
    <dbReference type="NCBI Taxonomy" id="3095076"/>
    <lineage>
        <taxon>Bacteria</taxon>
        <taxon>Bacillati</taxon>
        <taxon>Actinomycetota</taxon>
        <taxon>Actinomycetes</taxon>
        <taxon>Propionibacteriales</taxon>
        <taxon>Nocardioidaceae</taxon>
        <taxon>Nocardioides</taxon>
    </lineage>
</organism>
<dbReference type="SUPFAM" id="SSF51679">
    <property type="entry name" value="Bacterial luciferase-like"/>
    <property type="match status" value="1"/>
</dbReference>
<dbReference type="EC" id="1.-.-.-" evidence="4"/>
<dbReference type="NCBIfam" id="TIGR03557">
    <property type="entry name" value="F420_G6P_family"/>
    <property type="match status" value="1"/>
</dbReference>
<accession>A0ABZ0ZWR0</accession>
<feature type="compositionally biased region" description="Basic residues" evidence="2">
    <location>
        <begin position="258"/>
        <end position="283"/>
    </location>
</feature>